<feature type="signal peptide" evidence="1">
    <location>
        <begin position="1"/>
        <end position="17"/>
    </location>
</feature>
<dbReference type="AlphaFoldDB" id="A0A5N6YZV2"/>
<reference evidence="3" key="1">
    <citation type="submission" date="2019-04" db="EMBL/GenBank/DDBJ databases">
        <title>Friends and foes A comparative genomics studyof 23 Aspergillus species from section Flavi.</title>
        <authorList>
            <consortium name="DOE Joint Genome Institute"/>
            <person name="Kjaerbolling I."/>
            <person name="Vesth T."/>
            <person name="Frisvad J.C."/>
            <person name="Nybo J.L."/>
            <person name="Theobald S."/>
            <person name="Kildgaard S."/>
            <person name="Isbrandt T."/>
            <person name="Kuo A."/>
            <person name="Sato A."/>
            <person name="Lyhne E.K."/>
            <person name="Kogle M.E."/>
            <person name="Wiebenga A."/>
            <person name="Kun R.S."/>
            <person name="Lubbers R.J."/>
            <person name="Makela M.R."/>
            <person name="Barry K."/>
            <person name="Chovatia M."/>
            <person name="Clum A."/>
            <person name="Daum C."/>
            <person name="Haridas S."/>
            <person name="He G."/>
            <person name="LaButti K."/>
            <person name="Lipzen A."/>
            <person name="Mondo S."/>
            <person name="Riley R."/>
            <person name="Salamov A."/>
            <person name="Simmons B.A."/>
            <person name="Magnuson J.K."/>
            <person name="Henrissat B."/>
            <person name="Mortensen U.H."/>
            <person name="Larsen T.O."/>
            <person name="Devries R.P."/>
            <person name="Grigoriev I.V."/>
            <person name="Machida M."/>
            <person name="Baker S.E."/>
            <person name="Andersen M.R."/>
        </authorList>
    </citation>
    <scope>NUCLEOTIDE SEQUENCE [LARGE SCALE GENOMIC DNA]</scope>
    <source>
        <strain evidence="3">CBS 553.77</strain>
    </source>
</reference>
<keyword evidence="1" id="KW-0732">Signal</keyword>
<dbReference type="Proteomes" id="UP000327118">
    <property type="component" value="Unassembled WGS sequence"/>
</dbReference>
<name>A0A5N6YZV2_9EURO</name>
<proteinExistence type="predicted"/>
<evidence type="ECO:0000256" key="1">
    <source>
        <dbReference type="SAM" id="SignalP"/>
    </source>
</evidence>
<evidence type="ECO:0000313" key="3">
    <source>
        <dbReference type="Proteomes" id="UP000327118"/>
    </source>
</evidence>
<dbReference type="EMBL" id="ML739223">
    <property type="protein sequence ID" value="KAE8350463.1"/>
    <property type="molecule type" value="Genomic_DNA"/>
</dbReference>
<protein>
    <submittedName>
        <fullName evidence="2">Uncharacterized protein</fullName>
    </submittedName>
</protein>
<keyword evidence="3" id="KW-1185">Reference proteome</keyword>
<dbReference type="OrthoDB" id="3660930at2759"/>
<gene>
    <name evidence="2" type="ORF">BDV28DRAFT_139080</name>
</gene>
<accession>A0A5N6YZV2</accession>
<organism evidence="2 3">
    <name type="scientific">Aspergillus coremiiformis</name>
    <dbReference type="NCBI Taxonomy" id="138285"/>
    <lineage>
        <taxon>Eukaryota</taxon>
        <taxon>Fungi</taxon>
        <taxon>Dikarya</taxon>
        <taxon>Ascomycota</taxon>
        <taxon>Pezizomycotina</taxon>
        <taxon>Eurotiomycetes</taxon>
        <taxon>Eurotiomycetidae</taxon>
        <taxon>Eurotiales</taxon>
        <taxon>Aspergillaceae</taxon>
        <taxon>Aspergillus</taxon>
        <taxon>Aspergillus subgen. Circumdati</taxon>
    </lineage>
</organism>
<feature type="chain" id="PRO_5024936226" evidence="1">
    <location>
        <begin position="18"/>
        <end position="98"/>
    </location>
</feature>
<evidence type="ECO:0000313" key="2">
    <source>
        <dbReference type="EMBL" id="KAE8350463.1"/>
    </source>
</evidence>
<sequence length="98" mass="11045">MNLSYLLLIGAASIAQATVVPPSATAECARLAATHYRADELVKPADLPEGAKRPRGPENYWGWSDSLPSWFPDMDTWSKWSDIRSRLFSERSSEDREF</sequence>